<accession>A0A0G1UHX0</accession>
<gene>
    <name evidence="2" type="ORF">UY22_C0018G0021</name>
</gene>
<protein>
    <submittedName>
        <fullName evidence="2">Uncharacterized protein</fullName>
    </submittedName>
</protein>
<reference evidence="2 3" key="1">
    <citation type="journal article" date="2015" name="Nature">
        <title>rRNA introns, odd ribosomes, and small enigmatic genomes across a large radiation of phyla.</title>
        <authorList>
            <person name="Brown C.T."/>
            <person name="Hug L.A."/>
            <person name="Thomas B.C."/>
            <person name="Sharon I."/>
            <person name="Castelle C.J."/>
            <person name="Singh A."/>
            <person name="Wilkins M.J."/>
            <person name="Williams K.H."/>
            <person name="Banfield J.F."/>
        </authorList>
    </citation>
    <scope>NUCLEOTIDE SEQUENCE [LARGE SCALE GENOMIC DNA]</scope>
</reference>
<evidence type="ECO:0000256" key="1">
    <source>
        <dbReference type="SAM" id="Phobius"/>
    </source>
</evidence>
<keyword evidence="1" id="KW-0812">Transmembrane</keyword>
<dbReference type="Proteomes" id="UP000034877">
    <property type="component" value="Unassembled WGS sequence"/>
</dbReference>
<proteinExistence type="predicted"/>
<evidence type="ECO:0000313" key="3">
    <source>
        <dbReference type="Proteomes" id="UP000034877"/>
    </source>
</evidence>
<evidence type="ECO:0000313" key="2">
    <source>
        <dbReference type="EMBL" id="KKU93714.1"/>
    </source>
</evidence>
<organism evidence="2 3">
    <name type="scientific">Candidatus Amesbacteria bacterium GW2011_GWC1_48_10</name>
    <dbReference type="NCBI Taxonomy" id="1618365"/>
    <lineage>
        <taxon>Bacteria</taxon>
        <taxon>Candidatus Amesiibacteriota</taxon>
    </lineage>
</organism>
<feature type="transmembrane region" description="Helical" evidence="1">
    <location>
        <begin position="99"/>
        <end position="117"/>
    </location>
</feature>
<feature type="transmembrane region" description="Helical" evidence="1">
    <location>
        <begin position="74"/>
        <end position="93"/>
    </location>
</feature>
<dbReference type="EMBL" id="LCPE01000018">
    <property type="protein sequence ID" value="KKU93714.1"/>
    <property type="molecule type" value="Genomic_DNA"/>
</dbReference>
<sequence length="119" mass="12029">MEGVRNVSVRLRQRVGIEVQAAGVIAVMVGDLLGLSKGERFNPALAVLVVLGSLAYGIGGWAEKSREGLQSMGRVVGLAMIGLGVLLTATGVLEKDTGQVGMGAGLVVAGALGWGLTEG</sequence>
<feature type="transmembrane region" description="Helical" evidence="1">
    <location>
        <begin position="41"/>
        <end position="62"/>
    </location>
</feature>
<keyword evidence="1" id="KW-1133">Transmembrane helix</keyword>
<keyword evidence="1" id="KW-0472">Membrane</keyword>
<feature type="transmembrane region" description="Helical" evidence="1">
    <location>
        <begin position="15"/>
        <end position="35"/>
    </location>
</feature>
<comment type="caution">
    <text evidence="2">The sequence shown here is derived from an EMBL/GenBank/DDBJ whole genome shotgun (WGS) entry which is preliminary data.</text>
</comment>
<dbReference type="AlphaFoldDB" id="A0A0G1UHX0"/>
<name>A0A0G1UHX0_9BACT</name>